<name>A0A848BYB4_9FIRM</name>
<reference evidence="11 12" key="1">
    <citation type="submission" date="2020-04" db="EMBL/GenBank/DDBJ databases">
        <authorList>
            <person name="Hitch T.C.A."/>
            <person name="Wylensek D."/>
            <person name="Clavel T."/>
        </authorList>
    </citation>
    <scope>NUCLEOTIDE SEQUENCE [LARGE SCALE GENOMIC DNA]</scope>
    <source>
        <strain evidence="11 12">Oil-RF-744-FAT-WT-6-1</strain>
    </source>
</reference>
<dbReference type="CDD" id="cd00483">
    <property type="entry name" value="HPPK"/>
    <property type="match status" value="1"/>
</dbReference>
<dbReference type="GO" id="GO:0003848">
    <property type="term" value="F:2-amino-4-hydroxy-6-hydroxymethyldihydropteridine diphosphokinase activity"/>
    <property type="evidence" value="ECO:0007669"/>
    <property type="project" value="UniProtKB-EC"/>
</dbReference>
<evidence type="ECO:0000256" key="8">
    <source>
        <dbReference type="ARBA" id="ARBA00022909"/>
    </source>
</evidence>
<dbReference type="GO" id="GO:0005524">
    <property type="term" value="F:ATP binding"/>
    <property type="evidence" value="ECO:0007669"/>
    <property type="project" value="UniProtKB-KW"/>
</dbReference>
<evidence type="ECO:0000256" key="7">
    <source>
        <dbReference type="ARBA" id="ARBA00022840"/>
    </source>
</evidence>
<dbReference type="Proteomes" id="UP000591071">
    <property type="component" value="Unassembled WGS sequence"/>
</dbReference>
<dbReference type="PANTHER" id="PTHR43071:SF1">
    <property type="entry name" value="2-AMINO-4-HYDROXY-6-HYDROXYMETHYLDIHYDROPTERIDINE PYROPHOSPHOKINASE"/>
    <property type="match status" value="1"/>
</dbReference>
<dbReference type="EC" id="2.7.6.3" evidence="3"/>
<dbReference type="PROSITE" id="PS00794">
    <property type="entry name" value="HPPK"/>
    <property type="match status" value="1"/>
</dbReference>
<comment type="pathway">
    <text evidence="2">Cofactor biosynthesis; tetrahydrofolate biosynthesis; 2-amino-4-hydroxy-6-hydroxymethyl-7,8-dihydropteridine diphosphate from 7,8-dihydroneopterin triphosphate: step 4/4.</text>
</comment>
<dbReference type="SUPFAM" id="SSF55083">
    <property type="entry name" value="6-hydroxymethyl-7,8-dihydropterin pyrophosphokinase, HPPK"/>
    <property type="match status" value="1"/>
</dbReference>
<dbReference type="NCBIfam" id="TIGR01498">
    <property type="entry name" value="folK"/>
    <property type="match status" value="1"/>
</dbReference>
<proteinExistence type="predicted"/>
<evidence type="ECO:0000256" key="4">
    <source>
        <dbReference type="ARBA" id="ARBA00022679"/>
    </source>
</evidence>
<evidence type="ECO:0000256" key="5">
    <source>
        <dbReference type="ARBA" id="ARBA00022741"/>
    </source>
</evidence>
<keyword evidence="4 11" id="KW-0808">Transferase</keyword>
<feature type="domain" description="7,8-dihydro-6-hydroxymethylpterin-pyrophosphokinase" evidence="9">
    <location>
        <begin position="88"/>
        <end position="99"/>
    </location>
</feature>
<evidence type="ECO:0000313" key="13">
    <source>
        <dbReference type="Proteomes" id="UP001605989"/>
    </source>
</evidence>
<keyword evidence="8" id="KW-0289">Folate biosynthesis</keyword>
<dbReference type="InterPro" id="IPR035907">
    <property type="entry name" value="Hppk_sf"/>
</dbReference>
<dbReference type="Pfam" id="PF01288">
    <property type="entry name" value="HPPK"/>
    <property type="match status" value="1"/>
</dbReference>
<dbReference type="RefSeq" id="WP_059077443.1">
    <property type="nucleotide sequence ID" value="NZ_CP011940.1"/>
</dbReference>
<reference evidence="10 13" key="2">
    <citation type="submission" date="2024-10" db="EMBL/GenBank/DDBJ databases">
        <authorList>
            <person name="Sang B.-I."/>
            <person name="Prabhaharan D."/>
        </authorList>
    </citation>
    <scope>NUCLEOTIDE SEQUENCE [LARGE SCALE GENOMIC DNA]</scope>
    <source>
        <strain evidence="10 13">MH</strain>
    </source>
</reference>
<dbReference type="PANTHER" id="PTHR43071">
    <property type="entry name" value="2-AMINO-4-HYDROXY-6-HYDROXYMETHYLDIHYDROPTERIDINE PYROPHOSPHOKINASE"/>
    <property type="match status" value="1"/>
</dbReference>
<evidence type="ECO:0000256" key="2">
    <source>
        <dbReference type="ARBA" id="ARBA00005051"/>
    </source>
</evidence>
<evidence type="ECO:0000313" key="10">
    <source>
        <dbReference type="EMBL" id="MFG6271732.1"/>
    </source>
</evidence>
<organism evidence="11 12">
    <name type="scientific">Megasphaera hexanoica</name>
    <dbReference type="NCBI Taxonomy" id="1675036"/>
    <lineage>
        <taxon>Bacteria</taxon>
        <taxon>Bacillati</taxon>
        <taxon>Bacillota</taxon>
        <taxon>Negativicutes</taxon>
        <taxon>Veillonellales</taxon>
        <taxon>Veillonellaceae</taxon>
        <taxon>Megasphaera</taxon>
    </lineage>
</organism>
<evidence type="ECO:0000259" key="9">
    <source>
        <dbReference type="PROSITE" id="PS00794"/>
    </source>
</evidence>
<evidence type="ECO:0000313" key="12">
    <source>
        <dbReference type="Proteomes" id="UP000591071"/>
    </source>
</evidence>
<dbReference type="GO" id="GO:0016301">
    <property type="term" value="F:kinase activity"/>
    <property type="evidence" value="ECO:0007669"/>
    <property type="project" value="UniProtKB-KW"/>
</dbReference>
<keyword evidence="7" id="KW-0067">ATP-binding</keyword>
<accession>A0A848BYB4</accession>
<dbReference type="EMBL" id="JABAFG010000006">
    <property type="protein sequence ID" value="NME27979.1"/>
    <property type="molecule type" value="Genomic_DNA"/>
</dbReference>
<dbReference type="AlphaFoldDB" id="A0A848BYB4"/>
<keyword evidence="5" id="KW-0547">Nucleotide-binding</keyword>
<sequence>MIRVYLSLGANLGRRKETLQQAVRAISALDGVRLAAVSSFYETPPWGKENQPPFINAAALAETSLPVVEFLRKCQAVETALGRVRHEKWGARTIDIDLVYSPDVTCRTAELTLPHPYLTQRAFVLVPLQEIAPHLTIGGTDIGQLLIKLPERRQIIKIE</sequence>
<dbReference type="UniPathway" id="UPA00077">
    <property type="reaction ID" value="UER00155"/>
</dbReference>
<comment type="catalytic activity">
    <reaction evidence="1">
        <text>6-hydroxymethyl-7,8-dihydropterin + ATP = (7,8-dihydropterin-6-yl)methyl diphosphate + AMP + H(+)</text>
        <dbReference type="Rhea" id="RHEA:11412"/>
        <dbReference type="ChEBI" id="CHEBI:15378"/>
        <dbReference type="ChEBI" id="CHEBI:30616"/>
        <dbReference type="ChEBI" id="CHEBI:44841"/>
        <dbReference type="ChEBI" id="CHEBI:72950"/>
        <dbReference type="ChEBI" id="CHEBI:456215"/>
        <dbReference type="EC" id="2.7.6.3"/>
    </reaction>
</comment>
<dbReference type="Gene3D" id="3.30.70.560">
    <property type="entry name" value="7,8-Dihydro-6-hydroxymethylpterin-pyrophosphokinase HPPK"/>
    <property type="match status" value="1"/>
</dbReference>
<dbReference type="OrthoDB" id="9808041at2"/>
<keyword evidence="6 11" id="KW-0418">Kinase</keyword>
<evidence type="ECO:0000256" key="6">
    <source>
        <dbReference type="ARBA" id="ARBA00022777"/>
    </source>
</evidence>
<dbReference type="KEGG" id="mhw:ACT01_09250"/>
<evidence type="ECO:0000256" key="3">
    <source>
        <dbReference type="ARBA" id="ARBA00013253"/>
    </source>
</evidence>
<protein>
    <recommendedName>
        <fullName evidence="3">2-amino-4-hydroxy-6-hydroxymethyldihydropteridine diphosphokinase</fullName>
        <ecNumber evidence="3">2.7.6.3</ecNumber>
    </recommendedName>
</protein>
<dbReference type="InterPro" id="IPR000550">
    <property type="entry name" value="Hppk"/>
</dbReference>
<dbReference type="Proteomes" id="UP001605989">
    <property type="component" value="Unassembled WGS sequence"/>
</dbReference>
<comment type="caution">
    <text evidence="11">The sequence shown here is derived from an EMBL/GenBank/DDBJ whole genome shotgun (WGS) entry which is preliminary data.</text>
</comment>
<gene>
    <name evidence="11" type="primary">folK</name>
    <name evidence="10" type="ORF">ACGTZG_00835</name>
    <name evidence="11" type="ORF">HF872_04985</name>
</gene>
<keyword evidence="13" id="KW-1185">Reference proteome</keyword>
<evidence type="ECO:0000256" key="1">
    <source>
        <dbReference type="ARBA" id="ARBA00000198"/>
    </source>
</evidence>
<dbReference type="GO" id="GO:0046656">
    <property type="term" value="P:folic acid biosynthetic process"/>
    <property type="evidence" value="ECO:0007669"/>
    <property type="project" value="UniProtKB-KW"/>
</dbReference>
<dbReference type="EMBL" id="JBIEKR010000001">
    <property type="protein sequence ID" value="MFG6271732.1"/>
    <property type="molecule type" value="Genomic_DNA"/>
</dbReference>
<evidence type="ECO:0000313" key="11">
    <source>
        <dbReference type="EMBL" id="NME27979.1"/>
    </source>
</evidence>
<dbReference type="GO" id="GO:0046654">
    <property type="term" value="P:tetrahydrofolate biosynthetic process"/>
    <property type="evidence" value="ECO:0007669"/>
    <property type="project" value="UniProtKB-UniPathway"/>
</dbReference>